<evidence type="ECO:0000313" key="2">
    <source>
        <dbReference type="Proteomes" id="UP000266861"/>
    </source>
</evidence>
<dbReference type="OrthoDB" id="2339161at2759"/>
<name>A0A397JG50_9GLOM</name>
<evidence type="ECO:0000313" key="1">
    <source>
        <dbReference type="EMBL" id="RHZ87325.1"/>
    </source>
</evidence>
<keyword evidence="2" id="KW-1185">Reference proteome</keyword>
<organism evidence="1 2">
    <name type="scientific">Diversispora epigaea</name>
    <dbReference type="NCBI Taxonomy" id="1348612"/>
    <lineage>
        <taxon>Eukaryota</taxon>
        <taxon>Fungi</taxon>
        <taxon>Fungi incertae sedis</taxon>
        <taxon>Mucoromycota</taxon>
        <taxon>Glomeromycotina</taxon>
        <taxon>Glomeromycetes</taxon>
        <taxon>Diversisporales</taxon>
        <taxon>Diversisporaceae</taxon>
        <taxon>Diversispora</taxon>
    </lineage>
</organism>
<sequence>MVLDFKGWFWTSQNRNVYEDKRNVIFYSPSIYTHSHNLTNTNYIKPYLIHLAFDSKQIDFEISEEQQYLKSIGTNKPQKKTPYTKNSPYEFKLLVRGSKDASNTVIVLKVEETGEIFGSYNPLEIKNNINWKWYSSQDTPKFQFGNELNLRGNLKTGTNSICSTEYYEKQIRSNTSVFSVEEFEVFKVSPKK</sequence>
<accession>A0A397JG50</accession>
<reference evidence="1 2" key="1">
    <citation type="submission" date="2018-08" db="EMBL/GenBank/DDBJ databases">
        <title>Genome and evolution of the arbuscular mycorrhizal fungus Diversispora epigaea (formerly Glomus versiforme) and its bacterial endosymbionts.</title>
        <authorList>
            <person name="Sun X."/>
            <person name="Fei Z."/>
            <person name="Harrison M."/>
        </authorList>
    </citation>
    <scope>NUCLEOTIDE SEQUENCE [LARGE SCALE GENOMIC DNA]</scope>
    <source>
        <strain evidence="1 2">IT104</strain>
    </source>
</reference>
<dbReference type="AlphaFoldDB" id="A0A397JG50"/>
<dbReference type="STRING" id="1348612.A0A397JG50"/>
<proteinExistence type="predicted"/>
<dbReference type="Proteomes" id="UP000266861">
    <property type="component" value="Unassembled WGS sequence"/>
</dbReference>
<dbReference type="EMBL" id="PQFF01000035">
    <property type="protein sequence ID" value="RHZ87325.1"/>
    <property type="molecule type" value="Genomic_DNA"/>
</dbReference>
<gene>
    <name evidence="1" type="ORF">Glove_37g115</name>
</gene>
<comment type="caution">
    <text evidence="1">The sequence shown here is derived from an EMBL/GenBank/DDBJ whole genome shotgun (WGS) entry which is preliminary data.</text>
</comment>
<protein>
    <submittedName>
        <fullName evidence="1">Uncharacterized protein</fullName>
    </submittedName>
</protein>